<feature type="region of interest" description="Disordered" evidence="1">
    <location>
        <begin position="1"/>
        <end position="27"/>
    </location>
</feature>
<dbReference type="RefSeq" id="WP_328986140.1">
    <property type="nucleotide sequence ID" value="NZ_CP121472.1"/>
</dbReference>
<sequence length="227" mass="24601">MSEANKTTKKRGRPPSGKAKSAAQRMATSRLRALEALNASSEPDLSGVSIAGLLECCRVAMRDGSPWQMTDPVAELFRRANERTRHKVAVSFCGIEPEHTATVAENSEAQAEPIPVTVADNNATDSTDKTATVAENGEVQAEQVIETVAENKPNDSANNAATVAKKKLGYPVEIKRMAVEMFDAGADTREIRQAILDQLGRAPRMDNIKRQIDEQWRKALAKAEAAS</sequence>
<reference evidence="2 3" key="1">
    <citation type="journal article" date="2023" name="Microorganisms">
        <title>Thiorhodovibrio frisius and Trv. litoralis spp. nov., Two Novel Members from a Clade of Fastidious Purple Sulfur Bacteria That Exhibit Unique Red-Shifted Light-Harvesting Capabilities.</title>
        <authorList>
            <person name="Methner A."/>
            <person name="Kuzyk S.B."/>
            <person name="Petersen J."/>
            <person name="Bauer S."/>
            <person name="Brinkmann H."/>
            <person name="Sichau K."/>
            <person name="Wanner G."/>
            <person name="Wolf J."/>
            <person name="Neumann-Schaal M."/>
            <person name="Henke P."/>
            <person name="Tank M."/>
            <person name="Sproer C."/>
            <person name="Bunk B."/>
            <person name="Overmann J."/>
        </authorList>
    </citation>
    <scope>NUCLEOTIDE SEQUENCE [LARGE SCALE GENOMIC DNA]</scope>
    <source>
        <strain evidence="2 3">DSM 6702</strain>
    </source>
</reference>
<evidence type="ECO:0000256" key="1">
    <source>
        <dbReference type="SAM" id="MobiDB-lite"/>
    </source>
</evidence>
<dbReference type="EMBL" id="CP121472">
    <property type="protein sequence ID" value="WPL15574.1"/>
    <property type="molecule type" value="Genomic_DNA"/>
</dbReference>
<dbReference type="Proteomes" id="UP001432180">
    <property type="component" value="Chromosome"/>
</dbReference>
<keyword evidence="3" id="KW-1185">Reference proteome</keyword>
<protein>
    <submittedName>
        <fullName evidence="2">Uncharacterized protein</fullName>
    </submittedName>
</protein>
<evidence type="ECO:0000313" key="3">
    <source>
        <dbReference type="Proteomes" id="UP001432180"/>
    </source>
</evidence>
<evidence type="ECO:0000313" key="2">
    <source>
        <dbReference type="EMBL" id="WPL15574.1"/>
    </source>
</evidence>
<gene>
    <name evidence="2" type="ORF">Thiowin_00475</name>
</gene>
<name>A0ABZ0S4S6_9GAMM</name>
<proteinExistence type="predicted"/>
<organism evidence="2 3">
    <name type="scientific">Thiorhodovibrio winogradskyi</name>
    <dbReference type="NCBI Taxonomy" id="77007"/>
    <lineage>
        <taxon>Bacteria</taxon>
        <taxon>Pseudomonadati</taxon>
        <taxon>Pseudomonadota</taxon>
        <taxon>Gammaproteobacteria</taxon>
        <taxon>Chromatiales</taxon>
        <taxon>Chromatiaceae</taxon>
        <taxon>Thiorhodovibrio</taxon>
    </lineage>
</organism>
<accession>A0ABZ0S4S6</accession>